<accession>A0AAW2RFZ7</accession>
<protein>
    <recommendedName>
        <fullName evidence="2">Zinc finger, CCHC-type</fullName>
    </recommendedName>
</protein>
<reference evidence="1" key="2">
    <citation type="journal article" date="2024" name="Plant">
        <title>Genomic evolution and insights into agronomic trait innovations of Sesamum species.</title>
        <authorList>
            <person name="Miao H."/>
            <person name="Wang L."/>
            <person name="Qu L."/>
            <person name="Liu H."/>
            <person name="Sun Y."/>
            <person name="Le M."/>
            <person name="Wang Q."/>
            <person name="Wei S."/>
            <person name="Zheng Y."/>
            <person name="Lin W."/>
            <person name="Duan Y."/>
            <person name="Cao H."/>
            <person name="Xiong S."/>
            <person name="Wang X."/>
            <person name="Wei L."/>
            <person name="Li C."/>
            <person name="Ma Q."/>
            <person name="Ju M."/>
            <person name="Zhao R."/>
            <person name="Li G."/>
            <person name="Mu C."/>
            <person name="Tian Q."/>
            <person name="Mei H."/>
            <person name="Zhang T."/>
            <person name="Gao T."/>
            <person name="Zhang H."/>
        </authorList>
    </citation>
    <scope>NUCLEOTIDE SEQUENCE</scope>
    <source>
        <strain evidence="1">G02</strain>
    </source>
</reference>
<reference evidence="1" key="1">
    <citation type="submission" date="2020-06" db="EMBL/GenBank/DDBJ databases">
        <authorList>
            <person name="Li T."/>
            <person name="Hu X."/>
            <person name="Zhang T."/>
            <person name="Song X."/>
            <person name="Zhang H."/>
            <person name="Dai N."/>
            <person name="Sheng W."/>
            <person name="Hou X."/>
            <person name="Wei L."/>
        </authorList>
    </citation>
    <scope>NUCLEOTIDE SEQUENCE</scope>
    <source>
        <strain evidence="1">G02</strain>
        <tissue evidence="1">Leaf</tissue>
    </source>
</reference>
<dbReference type="EMBL" id="JACGWJ010000013">
    <property type="protein sequence ID" value="KAL0378958.1"/>
    <property type="molecule type" value="Genomic_DNA"/>
</dbReference>
<organism evidence="1">
    <name type="scientific">Sesamum radiatum</name>
    <name type="common">Black benniseed</name>
    <dbReference type="NCBI Taxonomy" id="300843"/>
    <lineage>
        <taxon>Eukaryota</taxon>
        <taxon>Viridiplantae</taxon>
        <taxon>Streptophyta</taxon>
        <taxon>Embryophyta</taxon>
        <taxon>Tracheophyta</taxon>
        <taxon>Spermatophyta</taxon>
        <taxon>Magnoliopsida</taxon>
        <taxon>eudicotyledons</taxon>
        <taxon>Gunneridae</taxon>
        <taxon>Pentapetalae</taxon>
        <taxon>asterids</taxon>
        <taxon>lamiids</taxon>
        <taxon>Lamiales</taxon>
        <taxon>Pedaliaceae</taxon>
        <taxon>Sesamum</taxon>
    </lineage>
</organism>
<evidence type="ECO:0000313" key="1">
    <source>
        <dbReference type="EMBL" id="KAL0378958.1"/>
    </source>
</evidence>
<sequence>MAESVKDMTAKFSKLDKFEGVDFRRWQKKMHFLLTTLKVVYVLSTPFPDYMFSSFSQTLILTPPPPPLETQIGVAAGTLATPPALSSKTATTASFVLGEAHSPSFLRRLKKAHLCLAERRPKACLYVAIKGQRHFQKMAMGLRHGAPLTTMD</sequence>
<evidence type="ECO:0008006" key="2">
    <source>
        <dbReference type="Google" id="ProtNLM"/>
    </source>
</evidence>
<proteinExistence type="predicted"/>
<comment type="caution">
    <text evidence="1">The sequence shown here is derived from an EMBL/GenBank/DDBJ whole genome shotgun (WGS) entry which is preliminary data.</text>
</comment>
<name>A0AAW2RFZ7_SESRA</name>
<gene>
    <name evidence="1" type="ORF">Sradi_3201300</name>
</gene>
<dbReference type="AlphaFoldDB" id="A0AAW2RFZ7"/>